<evidence type="ECO:0000256" key="4">
    <source>
        <dbReference type="ARBA" id="ARBA00022729"/>
    </source>
</evidence>
<dbReference type="PIRSF" id="PIRSF002741">
    <property type="entry name" value="MppA"/>
    <property type="match status" value="1"/>
</dbReference>
<dbReference type="PROSITE" id="PS51318">
    <property type="entry name" value="TAT"/>
    <property type="match status" value="1"/>
</dbReference>
<feature type="domain" description="Solute-binding protein family 5" evidence="6">
    <location>
        <begin position="90"/>
        <end position="427"/>
    </location>
</feature>
<evidence type="ECO:0000313" key="7">
    <source>
        <dbReference type="EMBL" id="OPC78126.1"/>
    </source>
</evidence>
<dbReference type="PROSITE" id="PS01040">
    <property type="entry name" value="SBP_BACTERIAL_5"/>
    <property type="match status" value="1"/>
</dbReference>
<evidence type="ECO:0000256" key="1">
    <source>
        <dbReference type="ARBA" id="ARBA00004193"/>
    </source>
</evidence>
<feature type="chain" id="PRO_5038661120" description="Solute-binding protein family 5 domain-containing protein" evidence="5">
    <location>
        <begin position="26"/>
        <end position="512"/>
    </location>
</feature>
<comment type="similarity">
    <text evidence="2">Belongs to the bacterial solute-binding protein 5 family.</text>
</comment>
<dbReference type="InterPro" id="IPR030678">
    <property type="entry name" value="Peptide/Ni-bd"/>
</dbReference>
<gene>
    <name evidence="7" type="ORF">B4N89_38665</name>
</gene>
<dbReference type="EMBL" id="MWQN01000003">
    <property type="protein sequence ID" value="OPC78126.1"/>
    <property type="molecule type" value="Genomic_DNA"/>
</dbReference>
<dbReference type="GO" id="GO:1904680">
    <property type="term" value="F:peptide transmembrane transporter activity"/>
    <property type="evidence" value="ECO:0007669"/>
    <property type="project" value="TreeGrafter"/>
</dbReference>
<keyword evidence="8" id="KW-1185">Reference proteome</keyword>
<dbReference type="InterPro" id="IPR039424">
    <property type="entry name" value="SBP_5"/>
</dbReference>
<dbReference type="RefSeq" id="WP_078981221.1">
    <property type="nucleotide sequence ID" value="NZ_MWQN01000003.1"/>
</dbReference>
<dbReference type="STRING" id="159449.B4N89_38665"/>
<dbReference type="InterPro" id="IPR000914">
    <property type="entry name" value="SBP_5_dom"/>
</dbReference>
<evidence type="ECO:0000256" key="2">
    <source>
        <dbReference type="ARBA" id="ARBA00005695"/>
    </source>
</evidence>
<dbReference type="GO" id="GO:0043190">
    <property type="term" value="C:ATP-binding cassette (ABC) transporter complex"/>
    <property type="evidence" value="ECO:0007669"/>
    <property type="project" value="InterPro"/>
</dbReference>
<feature type="signal peptide" evidence="5">
    <location>
        <begin position="1"/>
        <end position="25"/>
    </location>
</feature>
<dbReference type="InterPro" id="IPR006311">
    <property type="entry name" value="TAT_signal"/>
</dbReference>
<dbReference type="SUPFAM" id="SSF53850">
    <property type="entry name" value="Periplasmic binding protein-like II"/>
    <property type="match status" value="1"/>
</dbReference>
<keyword evidence="3" id="KW-0813">Transport</keyword>
<proteinExistence type="inferred from homology"/>
<dbReference type="Gene3D" id="3.10.105.10">
    <property type="entry name" value="Dipeptide-binding Protein, Domain 3"/>
    <property type="match status" value="1"/>
</dbReference>
<dbReference type="AlphaFoldDB" id="A0A1T3NMT3"/>
<protein>
    <recommendedName>
        <fullName evidence="6">Solute-binding protein family 5 domain-containing protein</fullName>
    </recommendedName>
</protein>
<evidence type="ECO:0000313" key="8">
    <source>
        <dbReference type="Proteomes" id="UP000190037"/>
    </source>
</evidence>
<accession>A0A1T3NMT3</accession>
<evidence type="ECO:0000256" key="5">
    <source>
        <dbReference type="SAM" id="SignalP"/>
    </source>
</evidence>
<dbReference type="InterPro" id="IPR023765">
    <property type="entry name" value="SBP_5_CS"/>
</dbReference>
<evidence type="ECO:0000256" key="3">
    <source>
        <dbReference type="ARBA" id="ARBA00022448"/>
    </source>
</evidence>
<dbReference type="PANTHER" id="PTHR30290">
    <property type="entry name" value="PERIPLASMIC BINDING COMPONENT OF ABC TRANSPORTER"/>
    <property type="match status" value="1"/>
</dbReference>
<comment type="subcellular location">
    <subcellularLocation>
        <location evidence="1">Cell membrane</location>
        <topology evidence="1">Lipid-anchor</topology>
    </subcellularLocation>
</comment>
<dbReference type="Proteomes" id="UP000190037">
    <property type="component" value="Unassembled WGS sequence"/>
</dbReference>
<sequence length="512" mass="53817">MNNRKRLVAVALATAAALGAAGCSASDDAVANKQPAPAGAAVDGGTLRVGLDRAFGRLDPADSALTSQPMLLLANSLFDPLMVNDKDGQVRPYLAKSFTPNADASSWTLELRDGVKFGNGRPLDAQAVIDHVQRLAKPESKCPCAADAATIAGMTASSPTSVRIDLKKPDAALPNLFTRALGYIASAPTDSSAPVGSGPFTVEQSQPGVSVTVARNPGYWGDKPHVDKVVYRVLPDADSRYQSVRSGDVDLIWAETPTHLRQSNTDGLRTATALGATTTTLFNTKVAPFDDPRVRRAMQYTIDRATLAKVVTLDQGKPAEGPLVSTAPYRSATPYPAPDPAKARQLLAEVGTPVRFDYLIPTQPEAQQRATVLQQMLGDVGIHMTIKPLDIPTYLSNLYQRQFQVADFTTSALGDPSTGLSTFFGTGSPTNFPGFADPALDTALATGRGALDPARRGAAYADAGRVLVQQAPALFLTENRVGFIAAAAVGGLPDLSGRSVVNVSPAALWVAR</sequence>
<dbReference type="Gene3D" id="3.40.190.10">
    <property type="entry name" value="Periplasmic binding protein-like II"/>
    <property type="match status" value="1"/>
</dbReference>
<dbReference type="GO" id="GO:0015833">
    <property type="term" value="P:peptide transport"/>
    <property type="evidence" value="ECO:0007669"/>
    <property type="project" value="TreeGrafter"/>
</dbReference>
<evidence type="ECO:0000259" key="6">
    <source>
        <dbReference type="Pfam" id="PF00496"/>
    </source>
</evidence>
<dbReference type="Pfam" id="PF00496">
    <property type="entry name" value="SBP_bac_5"/>
    <property type="match status" value="1"/>
</dbReference>
<keyword evidence="4 5" id="KW-0732">Signal</keyword>
<organism evidence="7 8">
    <name type="scientific">Embleya scabrispora</name>
    <dbReference type="NCBI Taxonomy" id="159449"/>
    <lineage>
        <taxon>Bacteria</taxon>
        <taxon>Bacillati</taxon>
        <taxon>Actinomycetota</taxon>
        <taxon>Actinomycetes</taxon>
        <taxon>Kitasatosporales</taxon>
        <taxon>Streptomycetaceae</taxon>
        <taxon>Embleya</taxon>
    </lineage>
</organism>
<dbReference type="PROSITE" id="PS51257">
    <property type="entry name" value="PROKAR_LIPOPROTEIN"/>
    <property type="match status" value="1"/>
</dbReference>
<reference evidence="7 8" key="1">
    <citation type="submission" date="2017-03" db="EMBL/GenBank/DDBJ databases">
        <title>Draft genome sequence of Streptomyces scabrisporus NF3, endophyte isolated from Amphipterygium adstringens.</title>
        <authorList>
            <person name="Vazquez M."/>
            <person name="Ceapa C.D."/>
            <person name="Rodriguez Luna D."/>
            <person name="Sanchez Esquivel S."/>
        </authorList>
    </citation>
    <scope>NUCLEOTIDE SEQUENCE [LARGE SCALE GENOMIC DNA]</scope>
    <source>
        <strain evidence="7 8">NF3</strain>
    </source>
</reference>
<dbReference type="GO" id="GO:0042597">
    <property type="term" value="C:periplasmic space"/>
    <property type="evidence" value="ECO:0007669"/>
    <property type="project" value="UniProtKB-ARBA"/>
</dbReference>
<dbReference type="PANTHER" id="PTHR30290:SF9">
    <property type="entry name" value="OLIGOPEPTIDE-BINDING PROTEIN APPA"/>
    <property type="match status" value="1"/>
</dbReference>
<dbReference type="OrthoDB" id="9046151at2"/>
<name>A0A1T3NMT3_9ACTN</name>
<comment type="caution">
    <text evidence="7">The sequence shown here is derived from an EMBL/GenBank/DDBJ whole genome shotgun (WGS) entry which is preliminary data.</text>
</comment>